<dbReference type="AlphaFoldDB" id="A0A5C2SBH1"/>
<dbReference type="Gene3D" id="1.10.10.60">
    <property type="entry name" value="Homeodomain-like"/>
    <property type="match status" value="1"/>
</dbReference>
<dbReference type="SUPFAM" id="SSF46689">
    <property type="entry name" value="Homeodomain-like"/>
    <property type="match status" value="1"/>
</dbReference>
<dbReference type="InterPro" id="IPR006600">
    <property type="entry name" value="HTH_CenpB_DNA-bd_dom"/>
</dbReference>
<accession>A0A5C2SBH1</accession>
<dbReference type="GO" id="GO:0003677">
    <property type="term" value="F:DNA binding"/>
    <property type="evidence" value="ECO:0007669"/>
    <property type="project" value="UniProtKB-KW"/>
</dbReference>
<sequence>MDLWILQAREQGIILTGAVLRAKWKSFADRAGIPSNEQLSLSEGWLARLKNRHDLRDIKRHGEAGSVNKKTGKKARLTYALTCNADGSDKLPPMVIGKYKKPRPFNGKTGAQLGFQYYNNAKAWMTGSLYKIYIEKWDAELRAKGRKILLLQDNFSGHTVPEGLTSIRVENFEPNLTSHVQPNDQGIIHCFKAHYRAKYIERAINHYDSGTTPSSIYDIDILEGMRLADAAWREVDVTTIRHCWRRAGILPVFAPGPPLPTPTIPVASLLHSPEVEDPISRAESTVTRALDELVKRGALQPSNRMDIGSLLNPEAELEVIAEVSEEEIFDAVREAAQEDNDEELEEDSEEGPSRREALQAVALLTRYAGTVNDPAARKLEDALAGFSRQLRHETQSAMVNTSITEYFRRQ</sequence>
<dbReference type="PROSITE" id="PS51253">
    <property type="entry name" value="HTH_CENPB"/>
    <property type="match status" value="1"/>
</dbReference>
<organism evidence="4 5">
    <name type="scientific">Lentinus tigrinus ALCF2SS1-6</name>
    <dbReference type="NCBI Taxonomy" id="1328759"/>
    <lineage>
        <taxon>Eukaryota</taxon>
        <taxon>Fungi</taxon>
        <taxon>Dikarya</taxon>
        <taxon>Basidiomycota</taxon>
        <taxon>Agaricomycotina</taxon>
        <taxon>Agaricomycetes</taxon>
        <taxon>Polyporales</taxon>
        <taxon>Polyporaceae</taxon>
        <taxon>Lentinus</taxon>
    </lineage>
</organism>
<dbReference type="InterPro" id="IPR009057">
    <property type="entry name" value="Homeodomain-like_sf"/>
</dbReference>
<dbReference type="Pfam" id="PF03184">
    <property type="entry name" value="DDE_1"/>
    <property type="match status" value="1"/>
</dbReference>
<evidence type="ECO:0000256" key="1">
    <source>
        <dbReference type="ARBA" id="ARBA00023125"/>
    </source>
</evidence>
<proteinExistence type="predicted"/>
<dbReference type="EMBL" id="ML122274">
    <property type="protein sequence ID" value="RPD58656.1"/>
    <property type="molecule type" value="Genomic_DNA"/>
</dbReference>
<feature type="region of interest" description="Disordered" evidence="2">
    <location>
        <begin position="336"/>
        <end position="355"/>
    </location>
</feature>
<dbReference type="Pfam" id="PF03221">
    <property type="entry name" value="HTH_Tnp_Tc5"/>
    <property type="match status" value="1"/>
</dbReference>
<dbReference type="InterPro" id="IPR004875">
    <property type="entry name" value="DDE_SF_endonuclease_dom"/>
</dbReference>
<feature type="compositionally biased region" description="Acidic residues" evidence="2">
    <location>
        <begin position="337"/>
        <end position="350"/>
    </location>
</feature>
<evidence type="ECO:0000256" key="2">
    <source>
        <dbReference type="SAM" id="MobiDB-lite"/>
    </source>
</evidence>
<dbReference type="Proteomes" id="UP000313359">
    <property type="component" value="Unassembled WGS sequence"/>
</dbReference>
<gene>
    <name evidence="4" type="ORF">L227DRAFT_550474</name>
</gene>
<reference evidence="4" key="1">
    <citation type="journal article" date="2018" name="Genome Biol. Evol.">
        <title>Genomics and development of Lentinus tigrinus, a white-rot wood-decaying mushroom with dimorphic fruiting bodies.</title>
        <authorList>
            <person name="Wu B."/>
            <person name="Xu Z."/>
            <person name="Knudson A."/>
            <person name="Carlson A."/>
            <person name="Chen N."/>
            <person name="Kovaka S."/>
            <person name="LaButti K."/>
            <person name="Lipzen A."/>
            <person name="Pennachio C."/>
            <person name="Riley R."/>
            <person name="Schakwitz W."/>
            <person name="Umezawa K."/>
            <person name="Ohm R.A."/>
            <person name="Grigoriev I.V."/>
            <person name="Nagy L.G."/>
            <person name="Gibbons J."/>
            <person name="Hibbett D."/>
        </authorList>
    </citation>
    <scope>NUCLEOTIDE SEQUENCE [LARGE SCALE GENOMIC DNA]</scope>
    <source>
        <strain evidence="4">ALCF2SS1-6</strain>
    </source>
</reference>
<dbReference type="GO" id="GO:0005634">
    <property type="term" value="C:nucleus"/>
    <property type="evidence" value="ECO:0007669"/>
    <property type="project" value="TreeGrafter"/>
</dbReference>
<name>A0A5C2SBH1_9APHY</name>
<dbReference type="OrthoDB" id="2729488at2759"/>
<keyword evidence="5" id="KW-1185">Reference proteome</keyword>
<evidence type="ECO:0000259" key="3">
    <source>
        <dbReference type="PROSITE" id="PS51253"/>
    </source>
</evidence>
<dbReference type="InterPro" id="IPR050863">
    <property type="entry name" value="CenT-Element_Derived"/>
</dbReference>
<dbReference type="PANTHER" id="PTHR19303:SF73">
    <property type="entry name" value="PROTEIN PDC2"/>
    <property type="match status" value="1"/>
</dbReference>
<keyword evidence="1" id="KW-0238">DNA-binding</keyword>
<dbReference type="STRING" id="1328759.A0A5C2SBH1"/>
<protein>
    <submittedName>
        <fullName evidence="4">DDE-domain-containing protein</fullName>
    </submittedName>
</protein>
<evidence type="ECO:0000313" key="4">
    <source>
        <dbReference type="EMBL" id="RPD58656.1"/>
    </source>
</evidence>
<evidence type="ECO:0000313" key="5">
    <source>
        <dbReference type="Proteomes" id="UP000313359"/>
    </source>
</evidence>
<dbReference type="PANTHER" id="PTHR19303">
    <property type="entry name" value="TRANSPOSON"/>
    <property type="match status" value="1"/>
</dbReference>
<feature type="domain" description="HTH CENPB-type" evidence="3">
    <location>
        <begin position="1"/>
        <end position="59"/>
    </location>
</feature>